<dbReference type="EMBL" id="JRKJ01000009">
    <property type="protein sequence ID" value="KGQ19148.1"/>
    <property type="molecule type" value="Genomic_DNA"/>
</dbReference>
<dbReference type="OrthoDB" id="5946179at2"/>
<proteinExistence type="predicted"/>
<organism evidence="2 3">
    <name type="scientific">Lysobacter dokdonensis DS-58</name>
    <dbReference type="NCBI Taxonomy" id="1300345"/>
    <lineage>
        <taxon>Bacteria</taxon>
        <taxon>Pseudomonadati</taxon>
        <taxon>Pseudomonadota</taxon>
        <taxon>Gammaproteobacteria</taxon>
        <taxon>Lysobacterales</taxon>
        <taxon>Lysobacteraceae</taxon>
        <taxon>Noviluteimonas</taxon>
    </lineage>
</organism>
<feature type="transmembrane region" description="Helical" evidence="1">
    <location>
        <begin position="262"/>
        <end position="284"/>
    </location>
</feature>
<dbReference type="eggNOG" id="COG5473">
    <property type="taxonomic scope" value="Bacteria"/>
</dbReference>
<dbReference type="AlphaFoldDB" id="A0A0A2WHA7"/>
<dbReference type="RefSeq" id="WP_036168695.1">
    <property type="nucleotide sequence ID" value="NZ_JRKJ01000009.1"/>
</dbReference>
<accession>A0A0A2WHA7</accession>
<protein>
    <recommendedName>
        <fullName evidence="4">Transmembrane protein</fullName>
    </recommendedName>
</protein>
<comment type="caution">
    <text evidence="2">The sequence shown here is derived from an EMBL/GenBank/DDBJ whole genome shotgun (WGS) entry which is preliminary data.</text>
</comment>
<evidence type="ECO:0000313" key="3">
    <source>
        <dbReference type="Proteomes" id="UP000030518"/>
    </source>
</evidence>
<gene>
    <name evidence="2" type="ORF">LF41_3180</name>
</gene>
<reference evidence="2 3" key="1">
    <citation type="submission" date="2014-09" db="EMBL/GenBank/DDBJ databases">
        <title>Genome sequences of Lysobacter dokdonensis DS-58.</title>
        <authorList>
            <person name="Kim J.F."/>
            <person name="Kwak M.-J."/>
        </authorList>
    </citation>
    <scope>NUCLEOTIDE SEQUENCE [LARGE SCALE GENOMIC DNA]</scope>
    <source>
        <strain evidence="2 3">DS-58</strain>
    </source>
</reference>
<evidence type="ECO:0000313" key="2">
    <source>
        <dbReference type="EMBL" id="KGQ19148.1"/>
    </source>
</evidence>
<keyword evidence="1" id="KW-0472">Membrane</keyword>
<keyword evidence="1" id="KW-0812">Transmembrane</keyword>
<dbReference type="Proteomes" id="UP000030518">
    <property type="component" value="Unassembled WGS sequence"/>
</dbReference>
<keyword evidence="3" id="KW-1185">Reference proteome</keyword>
<feature type="transmembrane region" description="Helical" evidence="1">
    <location>
        <begin position="119"/>
        <end position="141"/>
    </location>
</feature>
<dbReference type="InterPro" id="IPR047798">
    <property type="entry name" value="BPSS1780-like"/>
</dbReference>
<feature type="transmembrane region" description="Helical" evidence="1">
    <location>
        <begin position="182"/>
        <end position="206"/>
    </location>
</feature>
<sequence>MQVRKIPVSQGLAWFRAAIELGARNPKAVFGASLLFMATLYVFALVMVGVVLAVRGEAGGAPNLMLMALVFVPLFLGLMVLMPILLGGMMHVIREAEAGRPVRARDLFAPFRSPRVRTLVVLGLLQVVLSIVGGMVMIAVAGPTYWQEYLGAIRGAMGGATPVMPQPAHPGLLMVVQLAFNYFTYAVMLFAVPLVLFSGLGIVDAVRDALRASVRNIGANLVAAGLFVGGTIVAAVVIVMLSTLLASVGALVHPAVGAMLSLLPLLAFAAAMLVVLAGGAYIAWRDTFDGPQATPPPFGGIEA</sequence>
<dbReference type="NCBIfam" id="NF041043">
    <property type="entry name" value="BPSS1780_fam"/>
    <property type="match status" value="1"/>
</dbReference>
<name>A0A0A2WHA7_9GAMM</name>
<dbReference type="PATRIC" id="fig|1300345.3.peg.1717"/>
<keyword evidence="1" id="KW-1133">Transmembrane helix</keyword>
<feature type="transmembrane region" description="Helical" evidence="1">
    <location>
        <begin position="28"/>
        <end position="52"/>
    </location>
</feature>
<feature type="transmembrane region" description="Helical" evidence="1">
    <location>
        <begin position="64"/>
        <end position="86"/>
    </location>
</feature>
<evidence type="ECO:0008006" key="4">
    <source>
        <dbReference type="Google" id="ProtNLM"/>
    </source>
</evidence>
<dbReference type="STRING" id="1300345.LF41_3180"/>
<feature type="transmembrane region" description="Helical" evidence="1">
    <location>
        <begin position="218"/>
        <end position="242"/>
    </location>
</feature>
<evidence type="ECO:0000256" key="1">
    <source>
        <dbReference type="SAM" id="Phobius"/>
    </source>
</evidence>